<dbReference type="InterPro" id="IPR013785">
    <property type="entry name" value="Aldolase_TIM"/>
</dbReference>
<dbReference type="GO" id="GO:0003959">
    <property type="term" value="F:NADPH dehydrogenase activity"/>
    <property type="evidence" value="ECO:0007669"/>
    <property type="project" value="TreeGrafter"/>
</dbReference>
<feature type="domain" description="NADH:flavin oxidoreductase/NADH oxidase N-terminal" evidence="1">
    <location>
        <begin position="5"/>
        <end position="334"/>
    </location>
</feature>
<keyword evidence="3" id="KW-1185">Reference proteome</keyword>
<dbReference type="RefSeq" id="XP_064710720.1">
    <property type="nucleotide sequence ID" value="XM_064848096.1"/>
</dbReference>
<evidence type="ECO:0000313" key="2">
    <source>
        <dbReference type="EMBL" id="KAK5062448.1"/>
    </source>
</evidence>
<accession>A0AAV9NM49</accession>
<dbReference type="GO" id="GO:0010181">
    <property type="term" value="F:FMN binding"/>
    <property type="evidence" value="ECO:0007669"/>
    <property type="project" value="InterPro"/>
</dbReference>
<dbReference type="PANTHER" id="PTHR22893:SF91">
    <property type="entry name" value="NADPH DEHYDROGENASE 2-RELATED"/>
    <property type="match status" value="1"/>
</dbReference>
<sequence length="368" mass="41136">MNSRLFEPLKIGKIEVNHRIIMPGVSRMRATDDHVPTDMMLEYYTQRAAVPGTLIVTEANLIATEHRGYTNAPGIWSQEQISAWKKITDAVHKKGSYMFLQVMTMGRMADPAEAKKEGFTIVGASAIPWTEGAVVPEPMTVESIRQMVQAFGQAAKNAIEAGFDGVEVLGGNGMLIEQFIQPVTNTRNDEYGGSIENRTRLVKEILQIMATNIGPERLGLRLTPWSRYLNMGMDDPVEQYSQVLRAANDLQIGYIHLVESRVKGGDDVVSNDKLDFAFPLFRGPFIVAGGHTGDSARKLVDQDFPESDIAVAFGRHFIANPDLVFRIKHDLALNPYDRSSFYSLKEPKGYIDYPFSPEYLESEQTRSQ</sequence>
<name>A0AAV9NM49_9EURO</name>
<dbReference type="GeneID" id="89972697"/>
<gene>
    <name evidence="2" type="ORF">LTR84_004519</name>
</gene>
<dbReference type="InterPro" id="IPR001155">
    <property type="entry name" value="OxRdtase_FMN_N"/>
</dbReference>
<dbReference type="InterPro" id="IPR045247">
    <property type="entry name" value="Oye-like"/>
</dbReference>
<dbReference type="Pfam" id="PF00724">
    <property type="entry name" value="Oxidored_FMN"/>
    <property type="match status" value="1"/>
</dbReference>
<protein>
    <recommendedName>
        <fullName evidence="1">NADH:flavin oxidoreductase/NADH oxidase N-terminal domain-containing protein</fullName>
    </recommendedName>
</protein>
<organism evidence="2 3">
    <name type="scientific">Exophiala bonariae</name>
    <dbReference type="NCBI Taxonomy" id="1690606"/>
    <lineage>
        <taxon>Eukaryota</taxon>
        <taxon>Fungi</taxon>
        <taxon>Dikarya</taxon>
        <taxon>Ascomycota</taxon>
        <taxon>Pezizomycotina</taxon>
        <taxon>Eurotiomycetes</taxon>
        <taxon>Chaetothyriomycetidae</taxon>
        <taxon>Chaetothyriales</taxon>
        <taxon>Herpotrichiellaceae</taxon>
        <taxon>Exophiala</taxon>
    </lineage>
</organism>
<dbReference type="EMBL" id="JAVRRD010000002">
    <property type="protein sequence ID" value="KAK5062448.1"/>
    <property type="molecule type" value="Genomic_DNA"/>
</dbReference>
<dbReference type="SUPFAM" id="SSF51395">
    <property type="entry name" value="FMN-linked oxidoreductases"/>
    <property type="match status" value="1"/>
</dbReference>
<dbReference type="PANTHER" id="PTHR22893">
    <property type="entry name" value="NADH OXIDOREDUCTASE-RELATED"/>
    <property type="match status" value="1"/>
</dbReference>
<dbReference type="CDD" id="cd02933">
    <property type="entry name" value="OYE_like_FMN"/>
    <property type="match status" value="1"/>
</dbReference>
<dbReference type="Gene3D" id="3.20.20.70">
    <property type="entry name" value="Aldolase class I"/>
    <property type="match status" value="1"/>
</dbReference>
<comment type="caution">
    <text evidence="2">The sequence shown here is derived from an EMBL/GenBank/DDBJ whole genome shotgun (WGS) entry which is preliminary data.</text>
</comment>
<reference evidence="2 3" key="1">
    <citation type="submission" date="2023-08" db="EMBL/GenBank/DDBJ databases">
        <title>Black Yeasts Isolated from many extreme environments.</title>
        <authorList>
            <person name="Coleine C."/>
            <person name="Stajich J.E."/>
            <person name="Selbmann L."/>
        </authorList>
    </citation>
    <scope>NUCLEOTIDE SEQUENCE [LARGE SCALE GENOMIC DNA]</scope>
    <source>
        <strain evidence="2 3">CCFEE 5792</strain>
    </source>
</reference>
<proteinExistence type="predicted"/>
<evidence type="ECO:0000313" key="3">
    <source>
        <dbReference type="Proteomes" id="UP001358417"/>
    </source>
</evidence>
<dbReference type="FunFam" id="3.20.20.70:FF:000138">
    <property type="entry name" value="NADPH dehydrogenase 1"/>
    <property type="match status" value="1"/>
</dbReference>
<dbReference type="Proteomes" id="UP001358417">
    <property type="component" value="Unassembled WGS sequence"/>
</dbReference>
<dbReference type="AlphaFoldDB" id="A0AAV9NM49"/>
<evidence type="ECO:0000259" key="1">
    <source>
        <dbReference type="Pfam" id="PF00724"/>
    </source>
</evidence>